<dbReference type="GO" id="GO:0032259">
    <property type="term" value="P:methylation"/>
    <property type="evidence" value="ECO:0007669"/>
    <property type="project" value="UniProtKB-KW"/>
</dbReference>
<dbReference type="Proteomes" id="UP000305883">
    <property type="component" value="Unassembled WGS sequence"/>
</dbReference>
<feature type="binding site" evidence="1">
    <location>
        <position position="152"/>
    </location>
    <ligand>
        <name>S-adenosyl-L-methionine</name>
        <dbReference type="ChEBI" id="CHEBI:59789"/>
    </ligand>
</feature>
<dbReference type="Pfam" id="PF10294">
    <property type="entry name" value="Methyltransf_16"/>
    <property type="match status" value="1"/>
</dbReference>
<dbReference type="HAMAP" id="MF_03198">
    <property type="entry name" value="Methyltr_EFM6"/>
    <property type="match status" value="1"/>
</dbReference>
<dbReference type="OrthoDB" id="407325at2759"/>
<organism evidence="3 4">
    <name type="scientific">Colletotrichum higginsianum</name>
    <dbReference type="NCBI Taxonomy" id="80884"/>
    <lineage>
        <taxon>Eukaryota</taxon>
        <taxon>Fungi</taxon>
        <taxon>Dikarya</taxon>
        <taxon>Ascomycota</taxon>
        <taxon>Pezizomycotina</taxon>
        <taxon>Sordariomycetes</taxon>
        <taxon>Hypocreomycetidae</taxon>
        <taxon>Glomerellales</taxon>
        <taxon>Glomerellaceae</taxon>
        <taxon>Colletotrichum</taxon>
        <taxon>Colletotrichum destructivum species complex</taxon>
    </lineage>
</organism>
<feature type="binding site" evidence="1">
    <location>
        <position position="171"/>
    </location>
    <ligand>
        <name>S-adenosyl-L-methionine</name>
        <dbReference type="ChEBI" id="CHEBI:59789"/>
    </ligand>
</feature>
<name>A0A4T0VKQ8_9PEZI</name>
<keyword evidence="1 3" id="KW-0489">Methyltransferase</keyword>
<dbReference type="EMBL" id="MWPZ01000008">
    <property type="protein sequence ID" value="TIC92661.1"/>
    <property type="molecule type" value="Genomic_DNA"/>
</dbReference>
<evidence type="ECO:0000256" key="2">
    <source>
        <dbReference type="SAM" id="MobiDB-lite"/>
    </source>
</evidence>
<feature type="binding site" evidence="1">
    <location>
        <position position="124"/>
    </location>
    <ligand>
        <name>S-adenosyl-L-methionine</name>
        <dbReference type="ChEBI" id="CHEBI:59789"/>
    </ligand>
</feature>
<comment type="function">
    <text evidence="1">S-adenosyl-L-methionine-dependent protein-lysine N-methyltransferase that methylates elongation factor 1-alpha.</text>
</comment>
<evidence type="ECO:0000256" key="1">
    <source>
        <dbReference type="HAMAP-Rule" id="MF_03198"/>
    </source>
</evidence>
<reference evidence="3 4" key="1">
    <citation type="journal article" date="2019" name="Genome Biol. Evol.">
        <title>Genomic Plasticity Mediated by Transposable Elements in the Plant Pathogenic Fungus Colletotrichum higginsianum.</title>
        <authorList>
            <person name="Tsushima A."/>
            <person name="Gan P."/>
            <person name="Kumakura N."/>
            <person name="Narusaka M."/>
            <person name="Takano Y."/>
            <person name="Narusaka Y."/>
            <person name="Shirasu K."/>
        </authorList>
    </citation>
    <scope>NUCLEOTIDE SEQUENCE [LARGE SCALE GENOMIC DNA]</scope>
    <source>
        <strain evidence="3 4">MAFF305635-RFP</strain>
    </source>
</reference>
<dbReference type="AlphaFoldDB" id="A0A4T0VKQ8"/>
<evidence type="ECO:0000313" key="3">
    <source>
        <dbReference type="EMBL" id="TIC92661.1"/>
    </source>
</evidence>
<feature type="binding site" evidence="1">
    <location>
        <position position="72"/>
    </location>
    <ligand>
        <name>S-adenosyl-L-methionine</name>
        <dbReference type="ChEBI" id="CHEBI:59789"/>
    </ligand>
</feature>
<dbReference type="PANTHER" id="PTHR14614:SF152">
    <property type="entry name" value="PROTEIN-LYSINE N-METHYLTRANSFERASE EFM6"/>
    <property type="match status" value="1"/>
</dbReference>
<sequence length="256" mass="28457">MRILNTPLIPEQMESADRSPSPEFSPLAIGEDLTPLPAYKVAQTSSYNICGLLSTPLKLHEDLASGCGGQTWPAGMVLTKHMLRYHRAALKGARILELGAGGGLVGLAVALGCELQQTPLYLTDQDEMFELMGRNTELNNLQNKVKPFVLNWGGPLAQDVVDFKPNVILAADCVYFEPAFPLLLETLTNLLSLEPDATVYFCFKKRRRADMQFLKKAQKTFQVTEIIDDDRPIFSREGLFLYTFTSKKPTTSGNRQ</sequence>
<dbReference type="InterPro" id="IPR019410">
    <property type="entry name" value="Methyltransf_16"/>
</dbReference>
<keyword evidence="1" id="KW-0949">S-adenosyl-L-methionine</keyword>
<proteinExistence type="inferred from homology"/>
<gene>
    <name evidence="1" type="primary">EFM6</name>
    <name evidence="3" type="ORF">CH35J_010405</name>
</gene>
<dbReference type="InterPro" id="IPR033684">
    <property type="entry name" value="EFM6"/>
</dbReference>
<feature type="region of interest" description="Disordered" evidence="2">
    <location>
        <begin position="1"/>
        <end position="23"/>
    </location>
</feature>
<dbReference type="GO" id="GO:0005829">
    <property type="term" value="C:cytosol"/>
    <property type="evidence" value="ECO:0007669"/>
    <property type="project" value="TreeGrafter"/>
</dbReference>
<comment type="caution">
    <text evidence="3">The sequence shown here is derived from an EMBL/GenBank/DDBJ whole genome shotgun (WGS) entry which is preliminary data.</text>
</comment>
<comment type="similarity">
    <text evidence="1">Belongs to the class I-like SAM-binding methyltransferase superfamily. METTL21 family. EFM6 subfamily.</text>
</comment>
<keyword evidence="1 3" id="KW-0808">Transferase</keyword>
<evidence type="ECO:0000313" key="4">
    <source>
        <dbReference type="Proteomes" id="UP000305883"/>
    </source>
</evidence>
<dbReference type="PANTHER" id="PTHR14614">
    <property type="entry name" value="HEPATOCELLULAR CARCINOMA-ASSOCIATED ANTIGEN"/>
    <property type="match status" value="1"/>
</dbReference>
<dbReference type="EC" id="2.1.1.-" evidence="1"/>
<feature type="binding site" evidence="1">
    <location>
        <begin position="99"/>
        <end position="101"/>
    </location>
    <ligand>
        <name>S-adenosyl-L-methionine</name>
        <dbReference type="ChEBI" id="CHEBI:59789"/>
    </ligand>
</feature>
<protein>
    <recommendedName>
        <fullName evidence="1">Protein-lysine N-methyltransferase EFM6</fullName>
        <ecNumber evidence="1">2.1.1.-</ecNumber>
    </recommendedName>
    <alternativeName>
        <fullName evidence="1">Elongation factor methyltransferase 6</fullName>
    </alternativeName>
</protein>
<keyword evidence="1" id="KW-0963">Cytoplasm</keyword>
<comment type="subcellular location">
    <subcellularLocation>
        <location evidence="1">Cytoplasm</location>
    </subcellularLocation>
</comment>
<dbReference type="InterPro" id="IPR029063">
    <property type="entry name" value="SAM-dependent_MTases_sf"/>
</dbReference>
<dbReference type="SUPFAM" id="SSF53335">
    <property type="entry name" value="S-adenosyl-L-methionine-dependent methyltransferases"/>
    <property type="match status" value="1"/>
</dbReference>
<accession>A0A4T0VKQ8</accession>
<dbReference type="Gene3D" id="3.40.50.150">
    <property type="entry name" value="Vaccinia Virus protein VP39"/>
    <property type="match status" value="1"/>
</dbReference>
<dbReference type="GO" id="GO:0016279">
    <property type="term" value="F:protein-lysine N-methyltransferase activity"/>
    <property type="evidence" value="ECO:0007669"/>
    <property type="project" value="UniProtKB-UniRule"/>
</dbReference>